<evidence type="ECO:0000256" key="4">
    <source>
        <dbReference type="ARBA" id="ARBA00022692"/>
    </source>
</evidence>
<keyword evidence="8 10" id="KW-1133">Transmembrane helix</keyword>
<dbReference type="Pfam" id="PF00005">
    <property type="entry name" value="ABC_tran"/>
    <property type="match status" value="1"/>
</dbReference>
<dbReference type="InterPro" id="IPR011527">
    <property type="entry name" value="ABC1_TM_dom"/>
</dbReference>
<dbReference type="InterPro" id="IPR027417">
    <property type="entry name" value="P-loop_NTPase"/>
</dbReference>
<dbReference type="Proteomes" id="UP000887540">
    <property type="component" value="Unplaced"/>
</dbReference>
<dbReference type="Gene3D" id="1.20.1560.10">
    <property type="entry name" value="ABC transporter type 1, transmembrane domain"/>
    <property type="match status" value="1"/>
</dbReference>
<evidence type="ECO:0000256" key="1">
    <source>
        <dbReference type="ARBA" id="ARBA00004141"/>
    </source>
</evidence>
<keyword evidence="7" id="KW-0067">ATP-binding</keyword>
<evidence type="ECO:0000313" key="12">
    <source>
        <dbReference type="Proteomes" id="UP000887540"/>
    </source>
</evidence>
<accession>A0A914DQ87</accession>
<protein>
    <submittedName>
        <fullName evidence="13">ABC transmembrane type-1 domain-containing protein</fullName>
    </submittedName>
</protein>
<dbReference type="WBParaSite" id="ACRNAN_scaffold346.g17474.t1">
    <property type="protein sequence ID" value="ACRNAN_scaffold346.g17474.t1"/>
    <property type="gene ID" value="ACRNAN_scaffold346.g17474"/>
</dbReference>
<feature type="domain" description="ABC transmembrane type-1" evidence="11">
    <location>
        <begin position="60"/>
        <end position="364"/>
    </location>
</feature>
<keyword evidence="6" id="KW-0547">Nucleotide-binding</keyword>
<evidence type="ECO:0000256" key="8">
    <source>
        <dbReference type="ARBA" id="ARBA00022989"/>
    </source>
</evidence>
<keyword evidence="5" id="KW-0677">Repeat</keyword>
<dbReference type="GO" id="GO:0140359">
    <property type="term" value="F:ABC-type transporter activity"/>
    <property type="evidence" value="ECO:0007669"/>
    <property type="project" value="InterPro"/>
</dbReference>
<organism evidence="12 13">
    <name type="scientific">Acrobeloides nanus</name>
    <dbReference type="NCBI Taxonomy" id="290746"/>
    <lineage>
        <taxon>Eukaryota</taxon>
        <taxon>Metazoa</taxon>
        <taxon>Ecdysozoa</taxon>
        <taxon>Nematoda</taxon>
        <taxon>Chromadorea</taxon>
        <taxon>Rhabditida</taxon>
        <taxon>Tylenchina</taxon>
        <taxon>Cephalobomorpha</taxon>
        <taxon>Cephaloboidea</taxon>
        <taxon>Cephalobidae</taxon>
        <taxon>Acrobeloides</taxon>
    </lineage>
</organism>
<dbReference type="InterPro" id="IPR036640">
    <property type="entry name" value="ABC1_TM_sf"/>
</dbReference>
<dbReference type="FunFam" id="1.20.1560.10:FF:000018">
    <property type="entry name" value="ATP-binding cassette subfamily B member 11"/>
    <property type="match status" value="1"/>
</dbReference>
<reference evidence="13" key="1">
    <citation type="submission" date="2022-11" db="UniProtKB">
        <authorList>
            <consortium name="WormBaseParasite"/>
        </authorList>
    </citation>
    <scope>IDENTIFICATION</scope>
</reference>
<dbReference type="GO" id="GO:0016887">
    <property type="term" value="F:ATP hydrolysis activity"/>
    <property type="evidence" value="ECO:0007669"/>
    <property type="project" value="InterPro"/>
</dbReference>
<keyword evidence="9 10" id="KW-0472">Membrane</keyword>
<dbReference type="PANTHER" id="PTHR24222:SF76">
    <property type="entry name" value="MYCOBACTIN IMPORT ATP-BINDING_PERMEASE PROTEIN IRTB"/>
    <property type="match status" value="1"/>
</dbReference>
<feature type="transmembrane region" description="Helical" evidence="10">
    <location>
        <begin position="223"/>
        <end position="243"/>
    </location>
</feature>
<name>A0A914DQ87_9BILA</name>
<keyword evidence="12" id="KW-1185">Reference proteome</keyword>
<feature type="transmembrane region" description="Helical" evidence="10">
    <location>
        <begin position="54"/>
        <end position="74"/>
    </location>
</feature>
<evidence type="ECO:0000259" key="11">
    <source>
        <dbReference type="PROSITE" id="PS50929"/>
    </source>
</evidence>
<dbReference type="PANTHER" id="PTHR24222">
    <property type="entry name" value="ABC TRANSPORTER B FAMILY"/>
    <property type="match status" value="1"/>
</dbReference>
<dbReference type="AlphaFoldDB" id="A0A914DQ87"/>
<dbReference type="SUPFAM" id="SSF52540">
    <property type="entry name" value="P-loop containing nucleoside triphosphate hydrolases"/>
    <property type="match status" value="1"/>
</dbReference>
<evidence type="ECO:0000256" key="10">
    <source>
        <dbReference type="SAM" id="Phobius"/>
    </source>
</evidence>
<dbReference type="GO" id="GO:0005524">
    <property type="term" value="F:ATP binding"/>
    <property type="evidence" value="ECO:0007669"/>
    <property type="project" value="UniProtKB-KW"/>
</dbReference>
<keyword evidence="3" id="KW-0813">Transport</keyword>
<evidence type="ECO:0000256" key="9">
    <source>
        <dbReference type="ARBA" id="ARBA00023136"/>
    </source>
</evidence>
<dbReference type="GO" id="GO:0005886">
    <property type="term" value="C:plasma membrane"/>
    <property type="evidence" value="ECO:0007669"/>
    <property type="project" value="TreeGrafter"/>
</dbReference>
<feature type="transmembrane region" description="Helical" evidence="10">
    <location>
        <begin position="197"/>
        <end position="217"/>
    </location>
</feature>
<dbReference type="CDD" id="cd18577">
    <property type="entry name" value="ABC_6TM_Pgp_ABCB1_D1_like"/>
    <property type="match status" value="1"/>
</dbReference>
<keyword evidence="4 10" id="KW-0812">Transmembrane</keyword>
<evidence type="ECO:0000256" key="3">
    <source>
        <dbReference type="ARBA" id="ARBA00022448"/>
    </source>
</evidence>
<comment type="similarity">
    <text evidence="2">Belongs to the ABC transporter superfamily. ABCB family. Multidrug resistance exporter (TC 3.A.1.201) subfamily.</text>
</comment>
<evidence type="ECO:0000256" key="2">
    <source>
        <dbReference type="ARBA" id="ARBA00007577"/>
    </source>
</evidence>
<feature type="transmembrane region" description="Helical" evidence="10">
    <location>
        <begin position="300"/>
        <end position="323"/>
    </location>
</feature>
<dbReference type="InterPro" id="IPR039421">
    <property type="entry name" value="Type_1_exporter"/>
</dbReference>
<comment type="subcellular location">
    <subcellularLocation>
        <location evidence="1">Membrane</location>
        <topology evidence="1">Multi-pass membrane protein</topology>
    </subcellularLocation>
</comment>
<evidence type="ECO:0000313" key="13">
    <source>
        <dbReference type="WBParaSite" id="ACRNAN_scaffold346.g17474.t1"/>
    </source>
</evidence>
<dbReference type="Pfam" id="PF00664">
    <property type="entry name" value="ABC_membrane"/>
    <property type="match status" value="1"/>
</dbReference>
<proteinExistence type="inferred from homology"/>
<dbReference type="PROSITE" id="PS50929">
    <property type="entry name" value="ABC_TM1F"/>
    <property type="match status" value="1"/>
</dbReference>
<feature type="transmembrane region" description="Helical" evidence="10">
    <location>
        <begin position="335"/>
        <end position="353"/>
    </location>
</feature>
<feature type="transmembrane region" description="Helical" evidence="10">
    <location>
        <begin position="125"/>
        <end position="146"/>
    </location>
</feature>
<evidence type="ECO:0000256" key="7">
    <source>
        <dbReference type="ARBA" id="ARBA00022840"/>
    </source>
</evidence>
<evidence type="ECO:0000256" key="5">
    <source>
        <dbReference type="ARBA" id="ARBA00022737"/>
    </source>
</evidence>
<dbReference type="Gene3D" id="3.40.50.300">
    <property type="entry name" value="P-loop containing nucleotide triphosphate hydrolases"/>
    <property type="match status" value="1"/>
</dbReference>
<dbReference type="SUPFAM" id="SSF90123">
    <property type="entry name" value="ABC transporter transmembrane region"/>
    <property type="match status" value="1"/>
</dbReference>
<sequence>MNGLSPEKRDKSTKPLLSKFRKKDERVVIEKIKGKKPPKVSIIKLWRYASGKDLILVISGILCAALTGLGYPFMSIIIGDISGSIINITIFLDTPNTINGSYNYESRAYNLEEFKSDINQDCLHYAYLGIAMLISATAQVACFMISGENMVHKMQKEFFKSLLRQDIGWFDKNSSGTLSSKMFDNMERIREGTGDKVALFVQFVSQFFAGFVIAFIYDWKLTLIMMSLSPFMIACGGFMAKLMSASVRKEAEKYAKAGAIAEEALSSIRTVVAFNGQEHECARYDKALEAGKIDGIKKSVYIGTGLAMTFFTIFSSYALAFWVGTGYVADGYIEPKTVFTVFFSIMMGSMALGQAGQQLAVISGAQGAASAIFEVIDRKPEIDSQDLSGDKPTNIQGRINFENIKFAYPAREEITVLKGINFEALPGQTIALVGASGCGKSTMVQLLLRYYDPVEGEVSSV</sequence>
<evidence type="ECO:0000256" key="6">
    <source>
        <dbReference type="ARBA" id="ARBA00022741"/>
    </source>
</evidence>
<dbReference type="InterPro" id="IPR003439">
    <property type="entry name" value="ABC_transporter-like_ATP-bd"/>
</dbReference>